<comment type="caution">
    <text evidence="3">The sequence shown here is derived from an EMBL/GenBank/DDBJ whole genome shotgun (WGS) entry which is preliminary data.</text>
</comment>
<dbReference type="InterPro" id="IPR048661">
    <property type="entry name" value="CPL1-like"/>
</dbReference>
<feature type="domain" description="Protein CPL1-like" evidence="2">
    <location>
        <begin position="194"/>
        <end position="250"/>
    </location>
</feature>
<feature type="signal peptide" evidence="1">
    <location>
        <begin position="1"/>
        <end position="19"/>
    </location>
</feature>
<evidence type="ECO:0000313" key="3">
    <source>
        <dbReference type="EMBL" id="CAK5274771.1"/>
    </source>
</evidence>
<proteinExistence type="predicted"/>
<dbReference type="PANTHER" id="PTHR35192">
    <property type="entry name" value="PROTEIN, PUTATIVE-RELATED"/>
    <property type="match status" value="1"/>
</dbReference>
<sequence>MNYKQTILVLASAVVSALADTCGPVSSQLNIYGINVGYIGPWFSTLFVPGPDDLRQDSCICTSNLASFISTNPAALRGVNLGGLPMVTSILTQYINSASQAVGRCIYPTNGVGLNSPGICTSTIPCAFSCLNGFTATSSACVCPAPSTVCNSVCGSYPNGCSTSGLGRRESARPPRCFRGQRACRVPGRSLGSWECIDIQSDLESCGGCSYGGSGTDCTSLAGVADVACVQGECVVNKCSPGFSANNSRCIEDGDLRAPHVLIDQYGMAL</sequence>
<evidence type="ECO:0000313" key="4">
    <source>
        <dbReference type="Proteomes" id="UP001295794"/>
    </source>
</evidence>
<reference evidence="3" key="1">
    <citation type="submission" date="2023-11" db="EMBL/GenBank/DDBJ databases">
        <authorList>
            <person name="De Vega J J."/>
            <person name="De Vega J J."/>
        </authorList>
    </citation>
    <scope>NUCLEOTIDE SEQUENCE</scope>
</reference>
<protein>
    <recommendedName>
        <fullName evidence="2">Protein CPL1-like domain-containing protein</fullName>
    </recommendedName>
</protein>
<feature type="chain" id="PRO_5042007037" description="Protein CPL1-like domain-containing protein" evidence="1">
    <location>
        <begin position="20"/>
        <end position="270"/>
    </location>
</feature>
<dbReference type="InterPro" id="IPR038955">
    <property type="entry name" value="PriA/CPL1_fungi"/>
</dbReference>
<dbReference type="EMBL" id="CAVNYO010000403">
    <property type="protein sequence ID" value="CAK5274771.1"/>
    <property type="molecule type" value="Genomic_DNA"/>
</dbReference>
<gene>
    <name evidence="3" type="ORF">MYCIT1_LOCUS22076</name>
</gene>
<evidence type="ECO:0000256" key="1">
    <source>
        <dbReference type="SAM" id="SignalP"/>
    </source>
</evidence>
<organism evidence="3 4">
    <name type="scientific">Mycena citricolor</name>
    <dbReference type="NCBI Taxonomy" id="2018698"/>
    <lineage>
        <taxon>Eukaryota</taxon>
        <taxon>Fungi</taxon>
        <taxon>Dikarya</taxon>
        <taxon>Basidiomycota</taxon>
        <taxon>Agaricomycotina</taxon>
        <taxon>Agaricomycetes</taxon>
        <taxon>Agaricomycetidae</taxon>
        <taxon>Agaricales</taxon>
        <taxon>Marasmiineae</taxon>
        <taxon>Mycenaceae</taxon>
        <taxon>Mycena</taxon>
    </lineage>
</organism>
<evidence type="ECO:0000259" key="2">
    <source>
        <dbReference type="Pfam" id="PF21671"/>
    </source>
</evidence>
<dbReference type="AlphaFoldDB" id="A0AAD2HGU8"/>
<accession>A0AAD2HGU8</accession>
<dbReference type="PANTHER" id="PTHR35192:SF2">
    <property type="entry name" value="APPLE DOMAIN-CONTAINING PROTEIN"/>
    <property type="match status" value="1"/>
</dbReference>
<name>A0AAD2HGU8_9AGAR</name>
<keyword evidence="1" id="KW-0732">Signal</keyword>
<dbReference type="Proteomes" id="UP001295794">
    <property type="component" value="Unassembled WGS sequence"/>
</dbReference>
<keyword evidence="4" id="KW-1185">Reference proteome</keyword>
<dbReference type="Pfam" id="PF21671">
    <property type="entry name" value="CPL1-like"/>
    <property type="match status" value="1"/>
</dbReference>